<sequence length="142" mass="15693">MFRASDTKEVAYKLKLPEELQGIHNTFHVSNLRKCLADESPKVTLKNVKSTVLFIAASSTFIGKAFAHPVPKFCCYGFILDDWLSEWFSIRQRLSAVTANTPPFMSTVISAELGRSSSSAPEKGKVSIYIDCSPTAAPQFEV</sequence>
<name>A0AA38SMA7_9ASTR</name>
<dbReference type="Pfam" id="PF24626">
    <property type="entry name" value="SH3_Tf2-1"/>
    <property type="match status" value="1"/>
</dbReference>
<dbReference type="Proteomes" id="UP001172457">
    <property type="component" value="Chromosome 8"/>
</dbReference>
<dbReference type="InterPro" id="IPR056924">
    <property type="entry name" value="SH3_Tf2-1"/>
</dbReference>
<reference evidence="2" key="1">
    <citation type="submission" date="2023-03" db="EMBL/GenBank/DDBJ databases">
        <title>Chromosome-scale reference genome and RAD-based genetic map of yellow starthistle (Centaurea solstitialis) reveal putative structural variation and QTLs associated with invader traits.</title>
        <authorList>
            <person name="Reatini B."/>
            <person name="Cang F.A."/>
            <person name="Jiang Q."/>
            <person name="Mckibben M.T.W."/>
            <person name="Barker M.S."/>
            <person name="Rieseberg L.H."/>
            <person name="Dlugosch K.M."/>
        </authorList>
    </citation>
    <scope>NUCLEOTIDE SEQUENCE</scope>
    <source>
        <strain evidence="2">CAN-66</strain>
        <tissue evidence="2">Leaf</tissue>
    </source>
</reference>
<keyword evidence="3" id="KW-1185">Reference proteome</keyword>
<organism evidence="2 3">
    <name type="scientific">Centaurea solstitialis</name>
    <name type="common">yellow star-thistle</name>
    <dbReference type="NCBI Taxonomy" id="347529"/>
    <lineage>
        <taxon>Eukaryota</taxon>
        <taxon>Viridiplantae</taxon>
        <taxon>Streptophyta</taxon>
        <taxon>Embryophyta</taxon>
        <taxon>Tracheophyta</taxon>
        <taxon>Spermatophyta</taxon>
        <taxon>Magnoliopsida</taxon>
        <taxon>eudicotyledons</taxon>
        <taxon>Gunneridae</taxon>
        <taxon>Pentapetalae</taxon>
        <taxon>asterids</taxon>
        <taxon>campanulids</taxon>
        <taxon>Asterales</taxon>
        <taxon>Asteraceae</taxon>
        <taxon>Carduoideae</taxon>
        <taxon>Cardueae</taxon>
        <taxon>Centaureinae</taxon>
        <taxon>Centaurea</taxon>
    </lineage>
</organism>
<accession>A0AA38SMA7</accession>
<dbReference type="AlphaFoldDB" id="A0AA38SMA7"/>
<evidence type="ECO:0000313" key="3">
    <source>
        <dbReference type="Proteomes" id="UP001172457"/>
    </source>
</evidence>
<protein>
    <recommendedName>
        <fullName evidence="1">Tf2-1-like SH3-like domain-containing protein</fullName>
    </recommendedName>
</protein>
<evidence type="ECO:0000313" key="2">
    <source>
        <dbReference type="EMBL" id="KAJ9538780.1"/>
    </source>
</evidence>
<comment type="caution">
    <text evidence="2">The sequence shown here is derived from an EMBL/GenBank/DDBJ whole genome shotgun (WGS) entry which is preliminary data.</text>
</comment>
<proteinExistence type="predicted"/>
<dbReference type="EMBL" id="JARYMX010000008">
    <property type="protein sequence ID" value="KAJ9538780.1"/>
    <property type="molecule type" value="Genomic_DNA"/>
</dbReference>
<evidence type="ECO:0000259" key="1">
    <source>
        <dbReference type="Pfam" id="PF24626"/>
    </source>
</evidence>
<feature type="domain" description="Tf2-1-like SH3-like" evidence="1">
    <location>
        <begin position="8"/>
        <end position="35"/>
    </location>
</feature>
<gene>
    <name evidence="2" type="ORF">OSB04_031513</name>
</gene>